<name>A0A0F9GEN4_9ZZZZ</name>
<gene>
    <name evidence="2" type="ORF">LCGC14_1836240</name>
</gene>
<proteinExistence type="predicted"/>
<organism evidence="2">
    <name type="scientific">marine sediment metagenome</name>
    <dbReference type="NCBI Taxonomy" id="412755"/>
    <lineage>
        <taxon>unclassified sequences</taxon>
        <taxon>metagenomes</taxon>
        <taxon>ecological metagenomes</taxon>
    </lineage>
</organism>
<dbReference type="EMBL" id="LAZR01018209">
    <property type="protein sequence ID" value="KKL97259.1"/>
    <property type="molecule type" value="Genomic_DNA"/>
</dbReference>
<reference evidence="2" key="1">
    <citation type="journal article" date="2015" name="Nature">
        <title>Complex archaea that bridge the gap between prokaryotes and eukaryotes.</title>
        <authorList>
            <person name="Spang A."/>
            <person name="Saw J.H."/>
            <person name="Jorgensen S.L."/>
            <person name="Zaremba-Niedzwiedzka K."/>
            <person name="Martijn J."/>
            <person name="Lind A.E."/>
            <person name="van Eijk R."/>
            <person name="Schleper C."/>
            <person name="Guy L."/>
            <person name="Ettema T.J."/>
        </authorList>
    </citation>
    <scope>NUCLEOTIDE SEQUENCE</scope>
</reference>
<protein>
    <recommendedName>
        <fullName evidence="1">ChrB C-terminal domain-containing protein</fullName>
    </recommendedName>
</protein>
<sequence>MKGEATLVKVSNIENLKDKDVIKLFNKARDDDYAIIINKCSEFSKKVFAASKQGIGNQLKLRDALKVIANQLNIIKEIDYFKSPFSQKAQNASDTCMKDISQLLNKITTSVDKKITDKETLKKKDFQGKKWVTRKRPHVDRIATAWLIKRFIDTKAKFAFVHEDTKKINGIPFDMYHGEFSHQGDNCTFETMLKRFNMKDKALKSLAEIVHDIDLNDEKFGRNEAKGFDCVLRGLIENFKNDNELVERGFGVFEALYATLN</sequence>
<evidence type="ECO:0000313" key="2">
    <source>
        <dbReference type="EMBL" id="KKL97259.1"/>
    </source>
</evidence>
<feature type="non-terminal residue" evidence="2">
    <location>
        <position position="261"/>
    </location>
</feature>
<evidence type="ECO:0000259" key="1">
    <source>
        <dbReference type="Pfam" id="PF09828"/>
    </source>
</evidence>
<comment type="caution">
    <text evidence="2">The sequence shown here is derived from an EMBL/GenBank/DDBJ whole genome shotgun (WGS) entry which is preliminary data.</text>
</comment>
<dbReference type="InterPro" id="IPR018634">
    <property type="entry name" value="ChrB_C"/>
</dbReference>
<feature type="domain" description="ChrB C-terminal" evidence="1">
    <location>
        <begin position="131"/>
        <end position="259"/>
    </location>
</feature>
<accession>A0A0F9GEN4</accession>
<dbReference type="AlphaFoldDB" id="A0A0F9GEN4"/>
<dbReference type="Pfam" id="PF09828">
    <property type="entry name" value="ChrB_C"/>
    <property type="match status" value="1"/>
</dbReference>